<dbReference type="InterPro" id="IPR035427">
    <property type="entry name" value="Tim10-like_dom_sf"/>
</dbReference>
<evidence type="ECO:0000256" key="5">
    <source>
        <dbReference type="RuleBase" id="RU367043"/>
    </source>
</evidence>
<comment type="subcellular location">
    <subcellularLocation>
        <location evidence="5">Mitochondrion inner membrane</location>
        <topology evidence="5">Peripheral membrane protein</topology>
        <orientation evidence="5">Intermembrane side</orientation>
    </subcellularLocation>
</comment>
<gene>
    <name evidence="8" type="ORF">M231_06347</name>
</gene>
<dbReference type="SUPFAM" id="SSF144122">
    <property type="entry name" value="Tim10-like"/>
    <property type="match status" value="1"/>
</dbReference>
<proteinExistence type="inferred from homology"/>
<evidence type="ECO:0000256" key="4">
    <source>
        <dbReference type="ARBA" id="ARBA00023010"/>
    </source>
</evidence>
<dbReference type="AlphaFoldDB" id="A0A4Q1BGA7"/>
<reference evidence="8 9" key="1">
    <citation type="submission" date="2016-06" db="EMBL/GenBank/DDBJ databases">
        <title>Evolution of pathogenesis and genome organization in the Tremellales.</title>
        <authorList>
            <person name="Cuomo C."/>
            <person name="Litvintseva A."/>
            <person name="Heitman J."/>
            <person name="Chen Y."/>
            <person name="Sun S."/>
            <person name="Springer D."/>
            <person name="Dromer F."/>
            <person name="Young S."/>
            <person name="Zeng Q."/>
            <person name="Chapman S."/>
            <person name="Gujja S."/>
            <person name="Saif S."/>
            <person name="Birren B."/>
        </authorList>
    </citation>
    <scope>NUCLEOTIDE SEQUENCE [LARGE SCALE GENOMIC DNA]</scope>
    <source>
        <strain evidence="8 9">ATCC 28783</strain>
    </source>
</reference>
<protein>
    <recommendedName>
        <fullName evidence="5">Mitochondrial import inner membrane translocase subunit</fullName>
    </recommendedName>
</protein>
<dbReference type="EMBL" id="SDIL01000099">
    <property type="protein sequence ID" value="RXK36381.1"/>
    <property type="molecule type" value="Genomic_DNA"/>
</dbReference>
<comment type="domain">
    <text evidence="5">The twin CX3C motif contains 4 conserved Cys residues that form 2 disulfide bonds in the mitochondrial intermembrane space.</text>
</comment>
<dbReference type="FunCoup" id="A0A4Q1BGA7">
    <property type="interactions" value="250"/>
</dbReference>
<comment type="subunit">
    <text evidence="5">Heterohexamer.</text>
</comment>
<accession>A0A4Q1BGA7</accession>
<evidence type="ECO:0000259" key="7">
    <source>
        <dbReference type="Pfam" id="PF02953"/>
    </source>
</evidence>
<evidence type="ECO:0000313" key="9">
    <source>
        <dbReference type="Proteomes" id="UP000289152"/>
    </source>
</evidence>
<keyword evidence="5" id="KW-1015">Disulfide bond</keyword>
<feature type="region of interest" description="Disordered" evidence="6">
    <location>
        <begin position="1"/>
        <end position="21"/>
    </location>
</feature>
<evidence type="ECO:0000256" key="1">
    <source>
        <dbReference type="ARBA" id="ARBA00006720"/>
    </source>
</evidence>
<evidence type="ECO:0000256" key="3">
    <source>
        <dbReference type="ARBA" id="ARBA00022927"/>
    </source>
</evidence>
<dbReference type="GO" id="GO:0015031">
    <property type="term" value="P:protein transport"/>
    <property type="evidence" value="ECO:0007669"/>
    <property type="project" value="UniProtKB-KW"/>
</dbReference>
<organism evidence="8 9">
    <name type="scientific">Tremella mesenterica</name>
    <name type="common">Jelly fungus</name>
    <dbReference type="NCBI Taxonomy" id="5217"/>
    <lineage>
        <taxon>Eukaryota</taxon>
        <taxon>Fungi</taxon>
        <taxon>Dikarya</taxon>
        <taxon>Basidiomycota</taxon>
        <taxon>Agaricomycotina</taxon>
        <taxon>Tremellomycetes</taxon>
        <taxon>Tremellales</taxon>
        <taxon>Tremellaceae</taxon>
        <taxon>Tremella</taxon>
    </lineage>
</organism>
<evidence type="ECO:0000256" key="2">
    <source>
        <dbReference type="ARBA" id="ARBA00022792"/>
    </source>
</evidence>
<keyword evidence="2 5" id="KW-0472">Membrane</keyword>
<sequence length="117" mass="13249">MSTLFGGSGSSDMKTRKDQMKQQISQELAVANAQMLLNKINENCFAKCVTRPSTSLSSSEEVSFHFVSCFHRRMNRLISPLLPNEVQSNPRYMMLWNGKGVIYEVKSSGYVKNRAHL</sequence>
<keyword evidence="5" id="KW-0496">Mitochondrion</keyword>
<keyword evidence="3 5" id="KW-0653">Protein transport</keyword>
<keyword evidence="5" id="KW-0143">Chaperone</keyword>
<dbReference type="GO" id="GO:0005743">
    <property type="term" value="C:mitochondrial inner membrane"/>
    <property type="evidence" value="ECO:0007669"/>
    <property type="project" value="UniProtKB-SubCell"/>
</dbReference>
<keyword evidence="2 5" id="KW-0999">Mitochondrion inner membrane</keyword>
<dbReference type="Proteomes" id="UP000289152">
    <property type="component" value="Unassembled WGS sequence"/>
</dbReference>
<dbReference type="STRING" id="5217.A0A4Q1BGA7"/>
<name>A0A4Q1BGA7_TREME</name>
<dbReference type="OrthoDB" id="7813104at2759"/>
<comment type="similarity">
    <text evidence="1 5">Belongs to the small Tim family.</text>
</comment>
<comment type="function">
    <text evidence="5">Mitochondrial intermembrane chaperone that participates in the import and insertion of some multi-pass transmembrane proteins into the mitochondrial inner membrane. Also required for the transfer of beta-barrel precursors from the TOM complex to the sorting and assembly machinery (SAM complex) of the outer membrane. Acts as a chaperone-like protein that protects the hydrophobic precursors from aggregation and guide them through the mitochondrial intermembrane space.</text>
</comment>
<evidence type="ECO:0000313" key="8">
    <source>
        <dbReference type="EMBL" id="RXK36381.1"/>
    </source>
</evidence>
<keyword evidence="9" id="KW-1185">Reference proteome</keyword>
<dbReference type="InParanoid" id="A0A4Q1BGA7"/>
<dbReference type="VEuPathDB" id="FungiDB:TREMEDRAFT_27888"/>
<dbReference type="Pfam" id="PF02953">
    <property type="entry name" value="zf-Tim10_DDP"/>
    <property type="match status" value="1"/>
</dbReference>
<comment type="caution">
    <text evidence="8">The sequence shown here is derived from an EMBL/GenBank/DDBJ whole genome shotgun (WGS) entry which is preliminary data.</text>
</comment>
<dbReference type="Gene3D" id="1.10.287.810">
    <property type="entry name" value="Mitochondrial import inner membrane translocase subunit tim13 like domains"/>
    <property type="match status" value="1"/>
</dbReference>
<dbReference type="InterPro" id="IPR004217">
    <property type="entry name" value="Tim10-like"/>
</dbReference>
<evidence type="ECO:0000256" key="6">
    <source>
        <dbReference type="SAM" id="MobiDB-lite"/>
    </source>
</evidence>
<keyword evidence="5" id="KW-0813">Transport</keyword>
<keyword evidence="4 5" id="KW-0811">Translocation</keyword>
<feature type="domain" description="Tim10-like" evidence="7">
    <location>
        <begin position="22"/>
        <end position="62"/>
    </location>
</feature>